<dbReference type="Pfam" id="PF12802">
    <property type="entry name" value="MarR_2"/>
    <property type="match status" value="1"/>
</dbReference>
<dbReference type="InterPro" id="IPR000835">
    <property type="entry name" value="HTH_MarR-typ"/>
</dbReference>
<dbReference type="GO" id="GO:0006950">
    <property type="term" value="P:response to stress"/>
    <property type="evidence" value="ECO:0007669"/>
    <property type="project" value="TreeGrafter"/>
</dbReference>
<protein>
    <submittedName>
        <fullName evidence="2">MarR family transcriptional regulator</fullName>
    </submittedName>
</protein>
<comment type="caution">
    <text evidence="2">The sequence shown here is derived from an EMBL/GenBank/DDBJ whole genome shotgun (WGS) entry which is preliminary data.</text>
</comment>
<evidence type="ECO:0000259" key="1">
    <source>
        <dbReference type="PROSITE" id="PS50995"/>
    </source>
</evidence>
<evidence type="ECO:0000313" key="3">
    <source>
        <dbReference type="Proteomes" id="UP000253529"/>
    </source>
</evidence>
<sequence>MRRPAGPVGGSLNASRRARRERACEAAVLRVYTRIMQTPCYCAALRAAARKTTALYDGALAPAGIGVAQFSLMRRIKSVGTVSLTELARLAELDRSTVGRNVKVLARMGLVAEIPADDQRETAVAVTEAGRQTLRRARPLWEAAQARIEAALGDAGAAALRALALDL</sequence>
<dbReference type="GO" id="GO:0003700">
    <property type="term" value="F:DNA-binding transcription factor activity"/>
    <property type="evidence" value="ECO:0007669"/>
    <property type="project" value="InterPro"/>
</dbReference>
<dbReference type="PROSITE" id="PS50995">
    <property type="entry name" value="HTH_MARR_2"/>
    <property type="match status" value="1"/>
</dbReference>
<name>A0A366F5Y7_9HYPH</name>
<dbReference type="InterPro" id="IPR039422">
    <property type="entry name" value="MarR/SlyA-like"/>
</dbReference>
<dbReference type="EMBL" id="QNRK01000023">
    <property type="protein sequence ID" value="RBP09115.1"/>
    <property type="molecule type" value="Genomic_DNA"/>
</dbReference>
<proteinExistence type="predicted"/>
<dbReference type="InterPro" id="IPR036390">
    <property type="entry name" value="WH_DNA-bd_sf"/>
</dbReference>
<dbReference type="Proteomes" id="UP000253529">
    <property type="component" value="Unassembled WGS sequence"/>
</dbReference>
<dbReference type="SMART" id="SM00347">
    <property type="entry name" value="HTH_MARR"/>
    <property type="match status" value="1"/>
</dbReference>
<dbReference type="PANTHER" id="PTHR33164:SF105">
    <property type="entry name" value="TRANSCRIPTIONAL REPRESSOR PROTEIN-RELATED"/>
    <property type="match status" value="1"/>
</dbReference>
<accession>A0A366F5Y7</accession>
<dbReference type="SUPFAM" id="SSF46785">
    <property type="entry name" value="Winged helix' DNA-binding domain"/>
    <property type="match status" value="1"/>
</dbReference>
<organism evidence="2 3">
    <name type="scientific">Roseiarcus fermentans</name>
    <dbReference type="NCBI Taxonomy" id="1473586"/>
    <lineage>
        <taxon>Bacteria</taxon>
        <taxon>Pseudomonadati</taxon>
        <taxon>Pseudomonadota</taxon>
        <taxon>Alphaproteobacteria</taxon>
        <taxon>Hyphomicrobiales</taxon>
        <taxon>Roseiarcaceae</taxon>
        <taxon>Roseiarcus</taxon>
    </lineage>
</organism>
<reference evidence="2 3" key="1">
    <citation type="submission" date="2018-06" db="EMBL/GenBank/DDBJ databases">
        <title>Genomic Encyclopedia of Type Strains, Phase IV (KMG-IV): sequencing the most valuable type-strain genomes for metagenomic binning, comparative biology and taxonomic classification.</title>
        <authorList>
            <person name="Goeker M."/>
        </authorList>
    </citation>
    <scope>NUCLEOTIDE SEQUENCE [LARGE SCALE GENOMIC DNA]</scope>
    <source>
        <strain evidence="2 3">DSM 24875</strain>
    </source>
</reference>
<feature type="domain" description="HTH marR-type" evidence="1">
    <location>
        <begin position="38"/>
        <end position="167"/>
    </location>
</feature>
<keyword evidence="3" id="KW-1185">Reference proteome</keyword>
<dbReference type="Gene3D" id="1.10.10.10">
    <property type="entry name" value="Winged helix-like DNA-binding domain superfamily/Winged helix DNA-binding domain"/>
    <property type="match status" value="1"/>
</dbReference>
<dbReference type="PANTHER" id="PTHR33164">
    <property type="entry name" value="TRANSCRIPTIONAL REGULATOR, MARR FAMILY"/>
    <property type="match status" value="1"/>
</dbReference>
<evidence type="ECO:0000313" key="2">
    <source>
        <dbReference type="EMBL" id="RBP09115.1"/>
    </source>
</evidence>
<gene>
    <name evidence="2" type="ORF">DFR50_12387</name>
</gene>
<dbReference type="InterPro" id="IPR036388">
    <property type="entry name" value="WH-like_DNA-bd_sf"/>
</dbReference>
<dbReference type="AlphaFoldDB" id="A0A366F5Y7"/>